<dbReference type="EMBL" id="JAGHQL010000239">
    <property type="protein sequence ID" value="KAH0536056.1"/>
    <property type="molecule type" value="Genomic_DNA"/>
</dbReference>
<feature type="signal peptide" evidence="3">
    <location>
        <begin position="1"/>
        <end position="18"/>
    </location>
</feature>
<evidence type="ECO:0000256" key="1">
    <source>
        <dbReference type="SAM" id="MobiDB-lite"/>
    </source>
</evidence>
<protein>
    <recommendedName>
        <fullName evidence="6">Extracellular membrane protein CFEM domain-containing protein</fullName>
    </recommendedName>
</protein>
<proteinExistence type="predicted"/>
<keyword evidence="2" id="KW-0472">Membrane</keyword>
<comment type="caution">
    <text evidence="4">The sequence shown here is derived from an EMBL/GenBank/DDBJ whole genome shotgun (WGS) entry which is preliminary data.</text>
</comment>
<reference evidence="4" key="1">
    <citation type="submission" date="2021-03" db="EMBL/GenBank/DDBJ databases">
        <title>Comparative genomics and phylogenomic investigation of the class Geoglossomycetes provide insights into ecological specialization and systematics.</title>
        <authorList>
            <person name="Melie T."/>
            <person name="Pirro S."/>
            <person name="Miller A.N."/>
            <person name="Quandt A."/>
        </authorList>
    </citation>
    <scope>NUCLEOTIDE SEQUENCE</scope>
    <source>
        <strain evidence="4">GBOQ0MN5Z8</strain>
    </source>
</reference>
<gene>
    <name evidence="4" type="ORF">FGG08_007037</name>
</gene>
<keyword evidence="5" id="KW-1185">Reference proteome</keyword>
<evidence type="ECO:0000256" key="2">
    <source>
        <dbReference type="SAM" id="Phobius"/>
    </source>
</evidence>
<feature type="compositionally biased region" description="Low complexity" evidence="1">
    <location>
        <begin position="125"/>
        <end position="152"/>
    </location>
</feature>
<dbReference type="AlphaFoldDB" id="A0A9P8KWU8"/>
<dbReference type="Proteomes" id="UP000698800">
    <property type="component" value="Unassembled WGS sequence"/>
</dbReference>
<keyword evidence="3" id="KW-0732">Signal</keyword>
<keyword evidence="2" id="KW-0812">Transmembrane</keyword>
<evidence type="ECO:0000313" key="5">
    <source>
        <dbReference type="Proteomes" id="UP000698800"/>
    </source>
</evidence>
<evidence type="ECO:0000256" key="3">
    <source>
        <dbReference type="SAM" id="SignalP"/>
    </source>
</evidence>
<accession>A0A9P8KWU8</accession>
<feature type="region of interest" description="Disordered" evidence="1">
    <location>
        <begin position="189"/>
        <end position="239"/>
    </location>
</feature>
<feature type="region of interest" description="Disordered" evidence="1">
    <location>
        <begin position="125"/>
        <end position="160"/>
    </location>
</feature>
<evidence type="ECO:0008006" key="6">
    <source>
        <dbReference type="Google" id="ProtNLM"/>
    </source>
</evidence>
<feature type="transmembrane region" description="Helical" evidence="2">
    <location>
        <begin position="164"/>
        <end position="185"/>
    </location>
</feature>
<name>A0A9P8KWU8_9PEZI</name>
<evidence type="ECO:0000313" key="4">
    <source>
        <dbReference type="EMBL" id="KAH0536056.1"/>
    </source>
</evidence>
<sequence>MFFSLRLAIVVLATVTHALLVSGAGLQPELTASIVSTTEYLLQLSCVQNCIWHQGAYDDVVDYIGCGHPYLNGCVCSSDLASSATSFLSSCISASCVSKPDAITHALSVYSVYCNGDASVLTTSDSGRTLTTSTTNPTATTLSTRTSTSTTSAPQEGLGPAAKAGIGTGVGAGVVLLLAAIALGLDHSRKTPRIPTDLTASGSHGGSEMVELDGVPQNELEVREPAQELWGSPRATEDR</sequence>
<dbReference type="OrthoDB" id="3562780at2759"/>
<organism evidence="4 5">
    <name type="scientific">Glutinoglossum americanum</name>
    <dbReference type="NCBI Taxonomy" id="1670608"/>
    <lineage>
        <taxon>Eukaryota</taxon>
        <taxon>Fungi</taxon>
        <taxon>Dikarya</taxon>
        <taxon>Ascomycota</taxon>
        <taxon>Pezizomycotina</taxon>
        <taxon>Geoglossomycetes</taxon>
        <taxon>Geoglossales</taxon>
        <taxon>Geoglossaceae</taxon>
        <taxon>Glutinoglossum</taxon>
    </lineage>
</organism>
<keyword evidence="2" id="KW-1133">Transmembrane helix</keyword>
<feature type="chain" id="PRO_5040304645" description="Extracellular membrane protein CFEM domain-containing protein" evidence="3">
    <location>
        <begin position="19"/>
        <end position="239"/>
    </location>
</feature>